<evidence type="ECO:0008006" key="7">
    <source>
        <dbReference type="Google" id="ProtNLM"/>
    </source>
</evidence>
<evidence type="ECO:0000313" key="2">
    <source>
        <dbReference type="EMBL" id="OTA83692.1"/>
    </source>
</evidence>
<sequence>MQASLDEQDYQVITNEVLRRIKECYNLVPKQDVQTDKWVGIKEFTSKLPVIKDKEWVRMFLLPLPVFKPWVINLNAGQGRPARVNLTKALPWIMSHQADINWNQSLPR</sequence>
<dbReference type="Proteomes" id="UP000194219">
    <property type="component" value="Unassembled WGS sequence"/>
</dbReference>
<name>A0A1C2G5Z7_LIMRT</name>
<dbReference type="EMBL" id="MIMV01000209">
    <property type="protein sequence ID" value="OTA83692.1"/>
    <property type="molecule type" value="Genomic_DNA"/>
</dbReference>
<accession>A0A1C2G5Z7</accession>
<evidence type="ECO:0000313" key="6">
    <source>
        <dbReference type="Proteomes" id="UP000195868"/>
    </source>
</evidence>
<evidence type="ECO:0000313" key="5">
    <source>
        <dbReference type="Proteomes" id="UP000194219"/>
    </source>
</evidence>
<dbReference type="RefSeq" id="WP_066035938.1">
    <property type="nucleotide sequence ID" value="NZ_CP136906.1"/>
</dbReference>
<reference evidence="2 5" key="2">
    <citation type="submission" date="2016-09" db="EMBL/GenBank/DDBJ databases">
        <title>Lactobacillus reuteri KLR3006, genome sequencing and assembly.</title>
        <authorList>
            <person name="Lee J.-Y."/>
            <person name="Kim E.B."/>
            <person name="Choi Y.-J."/>
        </authorList>
    </citation>
    <scope>NUCLEOTIDE SEQUENCE [LARGE SCALE GENOMIC DNA]</scope>
    <source>
        <strain evidence="2 5">KLR3006</strain>
    </source>
</reference>
<gene>
    <name evidence="3" type="ORF">B5G22_06680</name>
    <name evidence="1" type="ORF">BFD03_08700</name>
    <name evidence="2" type="ORF">BHL83_07905</name>
</gene>
<dbReference type="AlphaFoldDB" id="A0A1C2G5Z7"/>
<proteinExistence type="predicted"/>
<dbReference type="EMBL" id="MCNS01000017">
    <property type="protein sequence ID" value="OCX46887.1"/>
    <property type="molecule type" value="Genomic_DNA"/>
</dbReference>
<protein>
    <recommendedName>
        <fullName evidence="7">DUF771 domain-containing protein</fullName>
    </recommendedName>
</protein>
<organism evidence="1 4">
    <name type="scientific">Limosilactobacillus reuteri</name>
    <name type="common">Lactobacillus reuteri</name>
    <dbReference type="NCBI Taxonomy" id="1598"/>
    <lineage>
        <taxon>Bacteria</taxon>
        <taxon>Bacillati</taxon>
        <taxon>Bacillota</taxon>
        <taxon>Bacilli</taxon>
        <taxon>Lactobacillales</taxon>
        <taxon>Lactobacillaceae</taxon>
        <taxon>Limosilactobacillus</taxon>
    </lineage>
</organism>
<evidence type="ECO:0000313" key="1">
    <source>
        <dbReference type="EMBL" id="OCX46887.1"/>
    </source>
</evidence>
<evidence type="ECO:0000313" key="3">
    <source>
        <dbReference type="EMBL" id="OUN47098.1"/>
    </source>
</evidence>
<reference evidence="6" key="3">
    <citation type="submission" date="2017-04" db="EMBL/GenBank/DDBJ databases">
        <title>Function of individual gut microbiota members based on whole genome sequencing of pure cultures obtained from chicken caecum.</title>
        <authorList>
            <person name="Medvecky M."/>
            <person name="Cejkova D."/>
            <person name="Polansky O."/>
            <person name="Karasova D."/>
            <person name="Kubasova T."/>
            <person name="Cizek A."/>
            <person name="Rychlik I."/>
        </authorList>
    </citation>
    <scope>NUCLEOTIDE SEQUENCE [LARGE SCALE GENOMIC DNA]</scope>
    <source>
        <strain evidence="6">An71</strain>
    </source>
</reference>
<dbReference type="EMBL" id="NFHN01000024">
    <property type="protein sequence ID" value="OUN47098.1"/>
    <property type="molecule type" value="Genomic_DNA"/>
</dbReference>
<evidence type="ECO:0000313" key="4">
    <source>
        <dbReference type="Proteomes" id="UP000095141"/>
    </source>
</evidence>
<dbReference type="Proteomes" id="UP000095141">
    <property type="component" value="Unassembled WGS sequence"/>
</dbReference>
<dbReference type="Proteomes" id="UP000195868">
    <property type="component" value="Unassembled WGS sequence"/>
</dbReference>
<comment type="caution">
    <text evidence="1">The sequence shown here is derived from an EMBL/GenBank/DDBJ whole genome shotgun (WGS) entry which is preliminary data.</text>
</comment>
<reference evidence="1 4" key="1">
    <citation type="submission" date="2016-08" db="EMBL/GenBank/DDBJ databases">
        <title>Probiotic bacterium isolated from chicken gut.</title>
        <authorList>
            <person name="Levy J.L."/>
            <person name="Hassan H.M."/>
            <person name="Mendoza M.A."/>
        </authorList>
    </citation>
    <scope>NUCLEOTIDE SEQUENCE [LARGE SCALE GENOMIC DNA]</scope>
    <source>
        <strain evidence="1 4">P43</strain>
    </source>
</reference>
<reference evidence="3" key="4">
    <citation type="journal article" date="2018" name="BMC Genomics">
        <title>Whole genome sequencing and function prediction of 133 gut anaerobes isolated from chicken caecum in pure cultures.</title>
        <authorList>
            <person name="Medvecky M."/>
            <person name="Cejkova D."/>
            <person name="Polansky O."/>
            <person name="Karasova D."/>
            <person name="Kubasova T."/>
            <person name="Cizek A."/>
            <person name="Rychlik I."/>
        </authorList>
    </citation>
    <scope>NUCLEOTIDE SEQUENCE</scope>
    <source>
        <strain evidence="3">An71</strain>
    </source>
</reference>